<dbReference type="EMBL" id="AQHR01000110">
    <property type="protein sequence ID" value="EON75126.1"/>
    <property type="molecule type" value="Genomic_DNA"/>
</dbReference>
<sequence>MYRKGIAWLYLFLLAAVADMAFLTQGESQLRYFSKPLIVTGLLFYFLTSTKSIKGSILRKSVAAGLVFSIAGDSLLLFSNLFLYGLGAFLMTHICYIIAFKLTQNHGFNPLKVNFVQTFLFNLPIYIAAAFVYFLIRKNLQDLQVPVVIYIMAIVMMTTMARERFGRTNAASFWQVFLGAVLFLVSDSILALNRFYQPIEDAGVLIMGTYTMAQLLIVMGVRSHLIDPKKITPEKTGG</sequence>
<dbReference type="STRING" id="1232681.ADIS_4297"/>
<feature type="transmembrane region" description="Helical" evidence="6">
    <location>
        <begin position="173"/>
        <end position="196"/>
    </location>
</feature>
<evidence type="ECO:0000313" key="8">
    <source>
        <dbReference type="Proteomes" id="UP000013909"/>
    </source>
</evidence>
<feature type="transmembrane region" description="Helical" evidence="6">
    <location>
        <begin position="30"/>
        <end position="48"/>
    </location>
</feature>
<comment type="subcellular location">
    <subcellularLocation>
        <location evidence="1">Membrane</location>
        <topology evidence="1">Multi-pass membrane protein</topology>
    </subcellularLocation>
</comment>
<accession>R7ZM04</accession>
<dbReference type="InterPro" id="IPR012506">
    <property type="entry name" value="TMEM86B-like"/>
</dbReference>
<feature type="transmembrane region" description="Helical" evidence="6">
    <location>
        <begin position="115"/>
        <end position="137"/>
    </location>
</feature>
<feature type="transmembrane region" description="Helical" evidence="6">
    <location>
        <begin position="84"/>
        <end position="103"/>
    </location>
</feature>
<protein>
    <recommendedName>
        <fullName evidence="9">Lysoplasmalogenase</fullName>
    </recommendedName>
</protein>
<keyword evidence="8" id="KW-1185">Reference proteome</keyword>
<dbReference type="Pfam" id="PF07947">
    <property type="entry name" value="YhhN"/>
    <property type="match status" value="1"/>
</dbReference>
<evidence type="ECO:0000256" key="5">
    <source>
        <dbReference type="ARBA" id="ARBA00023136"/>
    </source>
</evidence>
<evidence type="ECO:0000256" key="4">
    <source>
        <dbReference type="ARBA" id="ARBA00022989"/>
    </source>
</evidence>
<dbReference type="RefSeq" id="WP_010856410.1">
    <property type="nucleotide sequence ID" value="NZ_AQHR01000110.1"/>
</dbReference>
<feature type="transmembrane region" description="Helical" evidence="6">
    <location>
        <begin position="202"/>
        <end position="221"/>
    </location>
</feature>
<evidence type="ECO:0000256" key="6">
    <source>
        <dbReference type="SAM" id="Phobius"/>
    </source>
</evidence>
<keyword evidence="5 6" id="KW-0472">Membrane</keyword>
<feature type="transmembrane region" description="Helical" evidence="6">
    <location>
        <begin position="143"/>
        <end position="161"/>
    </location>
</feature>
<dbReference type="GO" id="GO:0016787">
    <property type="term" value="F:hydrolase activity"/>
    <property type="evidence" value="ECO:0007669"/>
    <property type="project" value="TreeGrafter"/>
</dbReference>
<organism evidence="7 8">
    <name type="scientific">Lunatimonas lonarensis</name>
    <dbReference type="NCBI Taxonomy" id="1232681"/>
    <lineage>
        <taxon>Bacteria</taxon>
        <taxon>Pseudomonadati</taxon>
        <taxon>Bacteroidota</taxon>
        <taxon>Cytophagia</taxon>
        <taxon>Cytophagales</taxon>
        <taxon>Cyclobacteriaceae</taxon>
    </lineage>
</organism>
<dbReference type="AlphaFoldDB" id="R7ZM04"/>
<keyword evidence="4 6" id="KW-1133">Transmembrane helix</keyword>
<dbReference type="GO" id="GO:0016020">
    <property type="term" value="C:membrane"/>
    <property type="evidence" value="ECO:0007669"/>
    <property type="project" value="UniProtKB-SubCell"/>
</dbReference>
<comment type="similarity">
    <text evidence="2">Belongs to the TMEM86 family.</text>
</comment>
<dbReference type="PANTHER" id="PTHR31885">
    <property type="entry name" value="GH04784P"/>
    <property type="match status" value="1"/>
</dbReference>
<reference evidence="7 8" key="1">
    <citation type="submission" date="2013-02" db="EMBL/GenBank/DDBJ databases">
        <title>A novel strain isolated from Lonar lake, Maharashtra, India.</title>
        <authorList>
            <person name="Singh A."/>
        </authorList>
    </citation>
    <scope>NUCLEOTIDE SEQUENCE [LARGE SCALE GENOMIC DNA]</scope>
    <source>
        <strain evidence="7 8">AK24</strain>
    </source>
</reference>
<evidence type="ECO:0000313" key="7">
    <source>
        <dbReference type="EMBL" id="EON75126.1"/>
    </source>
</evidence>
<comment type="caution">
    <text evidence="7">The sequence shown here is derived from an EMBL/GenBank/DDBJ whole genome shotgun (WGS) entry which is preliminary data.</text>
</comment>
<evidence type="ECO:0000256" key="2">
    <source>
        <dbReference type="ARBA" id="ARBA00007375"/>
    </source>
</evidence>
<dbReference type="OrthoDB" id="5651790at2"/>
<name>R7ZM04_9BACT</name>
<keyword evidence="3 6" id="KW-0812">Transmembrane</keyword>
<dbReference type="Proteomes" id="UP000013909">
    <property type="component" value="Unassembled WGS sequence"/>
</dbReference>
<evidence type="ECO:0000256" key="1">
    <source>
        <dbReference type="ARBA" id="ARBA00004141"/>
    </source>
</evidence>
<evidence type="ECO:0000256" key="3">
    <source>
        <dbReference type="ARBA" id="ARBA00022692"/>
    </source>
</evidence>
<proteinExistence type="inferred from homology"/>
<evidence type="ECO:0008006" key="9">
    <source>
        <dbReference type="Google" id="ProtNLM"/>
    </source>
</evidence>
<dbReference type="PANTHER" id="PTHR31885:SF6">
    <property type="entry name" value="GH04784P"/>
    <property type="match status" value="1"/>
</dbReference>
<gene>
    <name evidence="7" type="ORF">ADIS_4297</name>
</gene>